<keyword evidence="1" id="KW-0732">Signal</keyword>
<feature type="signal peptide" evidence="1">
    <location>
        <begin position="1"/>
        <end position="20"/>
    </location>
</feature>
<dbReference type="InterPro" id="IPR003374">
    <property type="entry name" value="ApbE-like_sf"/>
</dbReference>
<gene>
    <name evidence="2" type="ORF">BFC18_11510</name>
</gene>
<comment type="caution">
    <text evidence="2">The sequence shown here is derived from an EMBL/GenBank/DDBJ whole genome shotgun (WGS) entry which is preliminary data.</text>
</comment>
<protein>
    <submittedName>
        <fullName evidence="2">Uncharacterized protein</fullName>
    </submittedName>
</protein>
<evidence type="ECO:0000313" key="2">
    <source>
        <dbReference type="EMBL" id="OFC70759.1"/>
    </source>
</evidence>
<organism evidence="2 3">
    <name type="scientific">Alteromonas confluentis</name>
    <dbReference type="NCBI Taxonomy" id="1656094"/>
    <lineage>
        <taxon>Bacteria</taxon>
        <taxon>Pseudomonadati</taxon>
        <taxon>Pseudomonadota</taxon>
        <taxon>Gammaproteobacteria</taxon>
        <taxon>Alteromonadales</taxon>
        <taxon>Alteromonadaceae</taxon>
        <taxon>Alteromonas/Salinimonas group</taxon>
        <taxon>Alteromonas</taxon>
    </lineage>
</organism>
<dbReference type="Pfam" id="PF10029">
    <property type="entry name" value="DUF2271"/>
    <property type="match status" value="1"/>
</dbReference>
<dbReference type="STRING" id="1656094.BFC18_11510"/>
<proteinExistence type="predicted"/>
<dbReference type="RefSeq" id="WP_070125464.1">
    <property type="nucleotide sequence ID" value="NZ_MDHN01000024.1"/>
</dbReference>
<reference evidence="2 3" key="1">
    <citation type="submission" date="2016-08" db="EMBL/GenBank/DDBJ databases">
        <authorList>
            <person name="Seilhamer J.J."/>
        </authorList>
    </citation>
    <scope>NUCLEOTIDE SEQUENCE [LARGE SCALE GENOMIC DNA]</scope>
    <source>
        <strain evidence="2 3">KCTC 42603</strain>
    </source>
</reference>
<keyword evidence="3" id="KW-1185">Reference proteome</keyword>
<name>A0A1E7ZB70_9ALTE</name>
<dbReference type="InterPro" id="IPR014469">
    <property type="entry name" value="DUF2271"/>
</dbReference>
<evidence type="ECO:0000256" key="1">
    <source>
        <dbReference type="SAM" id="SignalP"/>
    </source>
</evidence>
<dbReference type="Proteomes" id="UP000175691">
    <property type="component" value="Unassembled WGS sequence"/>
</dbReference>
<dbReference type="AlphaFoldDB" id="A0A1E7ZB70"/>
<accession>A0A1E7ZB70</accession>
<feature type="chain" id="PRO_5016955279" evidence="1">
    <location>
        <begin position="21"/>
        <end position="488"/>
    </location>
</feature>
<dbReference type="EMBL" id="MDHN01000024">
    <property type="protein sequence ID" value="OFC70759.1"/>
    <property type="molecule type" value="Genomic_DNA"/>
</dbReference>
<dbReference type="OrthoDB" id="195316at2"/>
<sequence>MKRSFIVFVWSACAAFAAQAASSAAHSTSENIPSATLANSAHTLHIQQADYDVVIKLVNGHEKVKQQPLVELVQNTAEVLAPQSKLVADLSRPGAHDVPAWLFEGFAKCEDWFHLTEGKVSCRNGALYQYWHQYVAGEGTLERREARKLARASRVTKVTLSAPSQLLMPQIMPQVMSQSMPDAPFWDLDIIGDALLANRITKYLKQIVGEDGAFSITVNKTSITHEGKSPSGWTLFDKPVMEHHDVFSGAIIDTANRKVVIGAAESGVLDSSDGWPASGLTSHVVAPNVFDAAIVSQLAVVSSTTQLNDFLVDKPEVLVKTTDQKGRVNTTEGYFAFWQNQHDTAVKPLTIDVTLPRFNVPEYHGPYVSVWLTDENAQLIKSLSIRGDSQRWLTELRVWWRKIGRTHEDFIDGFAGATRKNKPLHVLWDGYDEKGQPVKQTKLVLNVEVAREDGGRNYQKIPLDLEALMKQPLHAVGKGEIGEVSVSL</sequence>
<evidence type="ECO:0000313" key="3">
    <source>
        <dbReference type="Proteomes" id="UP000175691"/>
    </source>
</evidence>
<dbReference type="Gene3D" id="3.10.520.10">
    <property type="entry name" value="ApbE-like domains"/>
    <property type="match status" value="1"/>
</dbReference>